<dbReference type="GO" id="GO:0008812">
    <property type="term" value="F:choline dehydrogenase activity"/>
    <property type="evidence" value="ECO:0007669"/>
    <property type="project" value="UniProtKB-EC"/>
</dbReference>
<dbReference type="Proteomes" id="UP000182888">
    <property type="component" value="Unassembled WGS sequence"/>
</dbReference>
<sequence>MQPDFIVVGAGSAGCVVAARLAEAGHRVCLLEAGGRDSYPLIHIPAGVGHLLYNSTYNWMYASEPEEGTYGRQIHTPRGKVLGGSSSINGMLYVRGNPADYDGWAQLGCRGWSYDDVLPLFRRAETYAGAGDPHYRGKSGPLKVEDYRTVLPLTHLFIKAAQEAGFAYTRDLNGAQQEGVGYAQMTRRGRLRGSTYRTYLQAPAARRNVEVIPNAAVTAVIFEGNRCVGVRYVQSGQSKEVRAGREVVLSAGAIGSPQLLQLAGIGDPDHLSSVGVQTRVALRGVGRNLSDHLTVRLVSRLRDLTTINELARGWRLAREVLKFGLSGAGALTFGVTSAMVFCRSREGLESPDLQLLFTPASYVFGKALILENEPGMTVAVCPTRPGSRGSVLIDSADPSARPKIRYGYVTDRDDLRVMSAGLAHARRIFGAPAFSPYVMGETRPGNAVRDDAQVEEFVRREGSSLFHPVGTCKMGLDELAVVDPRLKVRGIEGLRVADASVMPYLTTGNTNAPTIMIGEKAADLIIEDIHKAA</sequence>
<dbReference type="Pfam" id="PF05199">
    <property type="entry name" value="GMC_oxred_C"/>
    <property type="match status" value="1"/>
</dbReference>
<name>A0A0K2W0X5_MESPL</name>
<comment type="similarity">
    <text evidence="2 6">Belongs to the GMC oxidoreductase family.</text>
</comment>
<dbReference type="AlphaFoldDB" id="A0A0K2W0X5"/>
<dbReference type="PANTHER" id="PTHR11552">
    <property type="entry name" value="GLUCOSE-METHANOL-CHOLINE GMC OXIDOREDUCTASE"/>
    <property type="match status" value="1"/>
</dbReference>
<dbReference type="InterPro" id="IPR007867">
    <property type="entry name" value="GMC_OxRtase_C"/>
</dbReference>
<evidence type="ECO:0000256" key="6">
    <source>
        <dbReference type="RuleBase" id="RU003968"/>
    </source>
</evidence>
<comment type="cofactor">
    <cofactor evidence="1 5">
        <name>FAD</name>
        <dbReference type="ChEBI" id="CHEBI:57692"/>
    </cofactor>
</comment>
<dbReference type="Pfam" id="PF00732">
    <property type="entry name" value="GMC_oxred_N"/>
    <property type="match status" value="1"/>
</dbReference>
<evidence type="ECO:0000259" key="7">
    <source>
        <dbReference type="PROSITE" id="PS00623"/>
    </source>
</evidence>
<evidence type="ECO:0000256" key="2">
    <source>
        <dbReference type="ARBA" id="ARBA00010790"/>
    </source>
</evidence>
<dbReference type="SUPFAM" id="SSF51905">
    <property type="entry name" value="FAD/NAD(P)-binding domain"/>
    <property type="match status" value="1"/>
</dbReference>
<dbReference type="Gene3D" id="3.50.50.60">
    <property type="entry name" value="FAD/NAD(P)-binding domain"/>
    <property type="match status" value="1"/>
</dbReference>
<dbReference type="Gene3D" id="3.30.560.10">
    <property type="entry name" value="Glucose Oxidase, domain 3"/>
    <property type="match status" value="1"/>
</dbReference>
<keyword evidence="8" id="KW-0560">Oxidoreductase</keyword>
<dbReference type="SUPFAM" id="SSF54373">
    <property type="entry name" value="FAD-linked reductases, C-terminal domain"/>
    <property type="match status" value="1"/>
</dbReference>
<evidence type="ECO:0000256" key="4">
    <source>
        <dbReference type="ARBA" id="ARBA00022827"/>
    </source>
</evidence>
<evidence type="ECO:0000256" key="5">
    <source>
        <dbReference type="PIRSR" id="PIRSR000137-2"/>
    </source>
</evidence>
<dbReference type="InterPro" id="IPR000172">
    <property type="entry name" value="GMC_OxRdtase_N"/>
</dbReference>
<gene>
    <name evidence="8" type="primary">betA</name>
    <name evidence="8" type="ORF">MPL1032_240303</name>
</gene>
<reference evidence="9" key="1">
    <citation type="submission" date="2014-08" db="EMBL/GenBank/DDBJ databases">
        <authorList>
            <person name="Edwards T."/>
        </authorList>
    </citation>
    <scope>NUCLEOTIDE SEQUENCE [LARGE SCALE GENOMIC DNA]</scope>
</reference>
<dbReference type="PROSITE" id="PS00623">
    <property type="entry name" value="GMC_OXRED_1"/>
    <property type="match status" value="1"/>
</dbReference>
<proteinExistence type="inferred from homology"/>
<dbReference type="EC" id="1.1.99.1" evidence="8"/>
<dbReference type="EMBL" id="CCND01000017">
    <property type="protein sequence ID" value="CDX58877.1"/>
    <property type="molecule type" value="Genomic_DNA"/>
</dbReference>
<feature type="binding site" evidence="5">
    <location>
        <position position="217"/>
    </location>
    <ligand>
        <name>FAD</name>
        <dbReference type="ChEBI" id="CHEBI:57692"/>
    </ligand>
</feature>
<dbReference type="InterPro" id="IPR036188">
    <property type="entry name" value="FAD/NAD-bd_sf"/>
</dbReference>
<evidence type="ECO:0000313" key="8">
    <source>
        <dbReference type="EMBL" id="CDX58877.1"/>
    </source>
</evidence>
<feature type="domain" description="Glucose-methanol-choline oxidoreductase N-terminal" evidence="7">
    <location>
        <begin position="79"/>
        <end position="102"/>
    </location>
</feature>
<evidence type="ECO:0000256" key="1">
    <source>
        <dbReference type="ARBA" id="ARBA00001974"/>
    </source>
</evidence>
<accession>A0A0K2W0X5</accession>
<evidence type="ECO:0000256" key="3">
    <source>
        <dbReference type="ARBA" id="ARBA00022630"/>
    </source>
</evidence>
<dbReference type="InterPro" id="IPR012132">
    <property type="entry name" value="GMC_OxRdtase"/>
</dbReference>
<keyword evidence="3 6" id="KW-0285">Flavoprotein</keyword>
<protein>
    <submittedName>
        <fullName evidence="8">Choline dehydrogenase, a flavoprotein</fullName>
        <ecNumber evidence="8">1.1.99.1</ecNumber>
    </submittedName>
</protein>
<dbReference type="GO" id="GO:0050660">
    <property type="term" value="F:flavin adenine dinucleotide binding"/>
    <property type="evidence" value="ECO:0007669"/>
    <property type="project" value="InterPro"/>
</dbReference>
<dbReference type="PANTHER" id="PTHR11552:SF147">
    <property type="entry name" value="CHOLINE DEHYDROGENASE, MITOCHONDRIAL"/>
    <property type="match status" value="1"/>
</dbReference>
<dbReference type="PIRSF" id="PIRSF000137">
    <property type="entry name" value="Alcohol_oxidase"/>
    <property type="match status" value="1"/>
</dbReference>
<feature type="binding site" evidence="5">
    <location>
        <position position="81"/>
    </location>
    <ligand>
        <name>FAD</name>
        <dbReference type="ChEBI" id="CHEBI:57692"/>
    </ligand>
</feature>
<evidence type="ECO:0000313" key="9">
    <source>
        <dbReference type="Proteomes" id="UP000182888"/>
    </source>
</evidence>
<organism evidence="8 9">
    <name type="scientific">Mesorhizobium plurifarium</name>
    <dbReference type="NCBI Taxonomy" id="69974"/>
    <lineage>
        <taxon>Bacteria</taxon>
        <taxon>Pseudomonadati</taxon>
        <taxon>Pseudomonadota</taxon>
        <taxon>Alphaproteobacteria</taxon>
        <taxon>Hyphomicrobiales</taxon>
        <taxon>Phyllobacteriaceae</taxon>
        <taxon>Mesorhizobium</taxon>
    </lineage>
</organism>
<keyword evidence="4 5" id="KW-0274">FAD</keyword>